<proteinExistence type="inferred from homology"/>
<reference evidence="7 8" key="1">
    <citation type="submission" date="2012-08" db="EMBL/GenBank/DDBJ databases">
        <title>Oryza genome evolution.</title>
        <authorList>
            <person name="Wing R.A."/>
        </authorList>
    </citation>
    <scope>NUCLEOTIDE SEQUENCE</scope>
</reference>
<protein>
    <submittedName>
        <fullName evidence="7">Uncharacterized protein</fullName>
    </submittedName>
</protein>
<dbReference type="eggNOG" id="ENOG502RRR1">
    <property type="taxonomic scope" value="Eukaryota"/>
</dbReference>
<name>A0A0D9WNC8_9ORYZ</name>
<evidence type="ECO:0000313" key="8">
    <source>
        <dbReference type="Proteomes" id="UP000032180"/>
    </source>
</evidence>
<dbReference type="GO" id="GO:0048046">
    <property type="term" value="C:apoplast"/>
    <property type="evidence" value="ECO:0007669"/>
    <property type="project" value="UniProtKB-SubCell"/>
</dbReference>
<evidence type="ECO:0000313" key="7">
    <source>
        <dbReference type="EnsemblPlants" id="LPERR06G07010.1"/>
    </source>
</evidence>
<evidence type="ECO:0000256" key="4">
    <source>
        <dbReference type="ARBA" id="ARBA00022729"/>
    </source>
</evidence>
<feature type="transmembrane region" description="Helical" evidence="6">
    <location>
        <begin position="350"/>
        <end position="375"/>
    </location>
</feature>
<evidence type="ECO:0000256" key="6">
    <source>
        <dbReference type="SAM" id="Phobius"/>
    </source>
</evidence>
<dbReference type="STRING" id="77586.A0A0D9WNC8"/>
<dbReference type="InterPro" id="IPR006766">
    <property type="entry name" value="EXORDIUM-like"/>
</dbReference>
<sequence length="668" mass="69195">MLWYSNNVAAQLVAINRAFFAVANFERSYVQQNAKMASCIFAGQKSTLLWPVVVLLILQSMAANALSDRRQLQLMEDDPASDVLSYHGGAVLAGEIPVSIVWYGKFKPSQKDIVVDFVQSLTPTTTSTSTPSAAQWWRTLATSYLSNATTVGNGSGAKAVATRVVPSNQVSDEAYSLGKTLTLAQISQLAAGASPKRGAVVLVLTDADVVVEGFCSVRCGVHGSDAGAGYAYAWAGNAERQCPGQCARPFARPAYGPQDPPLGAPNGEVGVDGMVVTLASMVAGAVTNPFGDAYYQGDKDAALEACTACAGVYGSGSYPGYAGKVLVDKANGGSYNAVGGSGKRFLLPAIYIPATASCFTTVVAMVALVVLSLAGASMAARRQLVLLKSHVSDELSYHGGAVLHGDIPVTIVWYGRFKPAQKAIVVDFLLSLTPTSPAPTNAMPPSAAQWWSTIAKGYLSSNATAAATRVVLANQTTDEEYSLGKSLTLVEVFQLAAGIVPDRGDLVVVLTDADVVVEGFCSARCGVHGSDARAGYAYAWAGDAERQCPGQCAWPFATPAYGPKDPALVPPNGDVGMDGMVATLAGVLAGAVTNPFGDGYYLGDRDAALEACSACAGAYGSGSYPGYAGKVLVDETTGGSYNAVGANGRKYLLPAVYDPVTSRCTTLV</sequence>
<dbReference type="PANTHER" id="PTHR31279:SF37">
    <property type="entry name" value="OS06G0220300 PROTEIN"/>
    <property type="match status" value="1"/>
</dbReference>
<keyword evidence="6" id="KW-0812">Transmembrane</keyword>
<keyword evidence="6" id="KW-0472">Membrane</keyword>
<dbReference type="Proteomes" id="UP000032180">
    <property type="component" value="Chromosome 6"/>
</dbReference>
<comment type="subcellular location">
    <subcellularLocation>
        <location evidence="1">Secreted</location>
        <location evidence="1">Extracellular space</location>
        <location evidence="1">Apoplast</location>
    </subcellularLocation>
</comment>
<evidence type="ECO:0000256" key="5">
    <source>
        <dbReference type="ARBA" id="ARBA00023591"/>
    </source>
</evidence>
<comment type="similarity">
    <text evidence="5">Belongs to the EXORDIUM family.</text>
</comment>
<dbReference type="Pfam" id="PF04674">
    <property type="entry name" value="Phi_1"/>
    <property type="match status" value="2"/>
</dbReference>
<keyword evidence="2" id="KW-0052">Apoplast</keyword>
<reference evidence="8" key="2">
    <citation type="submission" date="2013-12" db="EMBL/GenBank/DDBJ databases">
        <authorList>
            <person name="Yu Y."/>
            <person name="Lee S."/>
            <person name="de Baynast K."/>
            <person name="Wissotski M."/>
            <person name="Liu L."/>
            <person name="Talag J."/>
            <person name="Goicoechea J."/>
            <person name="Angelova A."/>
            <person name="Jetty R."/>
            <person name="Kudrna D."/>
            <person name="Golser W."/>
            <person name="Rivera L."/>
            <person name="Zhang J."/>
            <person name="Wing R."/>
        </authorList>
    </citation>
    <scope>NUCLEOTIDE SEQUENCE</scope>
</reference>
<dbReference type="HOGENOM" id="CLU_435736_0_0_1"/>
<dbReference type="EnsemblPlants" id="LPERR06G07010.1">
    <property type="protein sequence ID" value="LPERR06G07010.1"/>
    <property type="gene ID" value="LPERR06G07010"/>
</dbReference>
<evidence type="ECO:0000256" key="2">
    <source>
        <dbReference type="ARBA" id="ARBA00022523"/>
    </source>
</evidence>
<evidence type="ECO:0000256" key="3">
    <source>
        <dbReference type="ARBA" id="ARBA00022525"/>
    </source>
</evidence>
<dbReference type="AlphaFoldDB" id="A0A0D9WNC8"/>
<keyword evidence="4" id="KW-0732">Signal</keyword>
<accession>A0A0D9WNC8</accession>
<organism evidence="7 8">
    <name type="scientific">Leersia perrieri</name>
    <dbReference type="NCBI Taxonomy" id="77586"/>
    <lineage>
        <taxon>Eukaryota</taxon>
        <taxon>Viridiplantae</taxon>
        <taxon>Streptophyta</taxon>
        <taxon>Embryophyta</taxon>
        <taxon>Tracheophyta</taxon>
        <taxon>Spermatophyta</taxon>
        <taxon>Magnoliopsida</taxon>
        <taxon>Liliopsida</taxon>
        <taxon>Poales</taxon>
        <taxon>Poaceae</taxon>
        <taxon>BOP clade</taxon>
        <taxon>Oryzoideae</taxon>
        <taxon>Oryzeae</taxon>
        <taxon>Oryzinae</taxon>
        <taxon>Leersia</taxon>
    </lineage>
</organism>
<reference evidence="7" key="3">
    <citation type="submission" date="2015-04" db="UniProtKB">
        <authorList>
            <consortium name="EnsemblPlants"/>
        </authorList>
    </citation>
    <scope>IDENTIFICATION</scope>
</reference>
<keyword evidence="8" id="KW-1185">Reference proteome</keyword>
<keyword evidence="3" id="KW-0964">Secreted</keyword>
<evidence type="ECO:0000256" key="1">
    <source>
        <dbReference type="ARBA" id="ARBA00004271"/>
    </source>
</evidence>
<keyword evidence="6" id="KW-1133">Transmembrane helix</keyword>
<dbReference type="PANTHER" id="PTHR31279">
    <property type="entry name" value="PROTEIN EXORDIUM-LIKE 5"/>
    <property type="match status" value="1"/>
</dbReference>
<dbReference type="Gramene" id="LPERR06G07010.1">
    <property type="protein sequence ID" value="LPERR06G07010.1"/>
    <property type="gene ID" value="LPERR06G07010"/>
</dbReference>